<keyword evidence="2" id="KW-1185">Reference proteome</keyword>
<sequence>MKLANCLHAVVRRIIPLAQRLRASPGHFFDACWEFSRRYFFTVALFALLGAKILHLYAHIYSLPPPKFLLWGITFFFQDVCVLILIRILTQRIPWRPVAMVSALLVIPFSLMMSGMAAANTSFYVVTGAEIHWRQAKTFHRDAAAIRTLLTGLTGFLIVEGILLTVAWFTANQVHRGAGGVLKVLAWPLRRLGGLIRNLIYRVRGRQPPMPLPDPQVYEQIAVDDYRDDKSDDEDSLPMNESTNVGASHKKDSLLKRAGVLVPFTLLMFLRALRPWDPAFWFLSGALPFTPFTDGSHRPSPVDTFGMPGDYRWLEGRTSLAETPVWDWMPEKAYPGFEDWDHTERPEFHYSPKDDPLHISNLNNPVLEPIRNALKGEKGAKIKHVFLLKLESTRGDLFPIRKDSFMWNRIAESYKDKKLPQEVQQRIANLTRTAEFLTGFSDGFHHNDTLHAGKKTYGGIAASNAFTTGTYTLKSVTGTVCGITPLVADFNREYQYHIYQPCLPHIFNALSHQDDITNKTDDFRTWPWHSKWMQSVTDSYDNQDKLTPELGYHDILTKERIEDPTAKHYPPEGKEVNYYGYSDTNLREYIRDAIDEAESNHTRLFLTHLTGTTHHPWGLPDDDLFQEIIESSWTSGSNGDLNRYLNTIHYVDGWLQEVLDILEEKGIADETLLVMMGDHGLSLPNDGGSTPYDNPHIGSFHVPIVFSHPKLPQVEIKTPVISQQIVPTILDLLVESSSLGPNGTHAAKDIRSLYEGQSMIRELIPEDAKDKKKQDWQFTVMNTGGSWLALRSAARPKYRLVIPLIDDLEWRFTDLEKDPNEKKPYKDFNLVDLAEKLDKEYGEDVVDWLRDAAHVAQWWVVDNWHRYRYHPKPPKHKG</sequence>
<name>A0ACC3B9M9_9EURO</name>
<proteinExistence type="predicted"/>
<organism evidence="1 2">
    <name type="scientific">Aspergillus melleus</name>
    <dbReference type="NCBI Taxonomy" id="138277"/>
    <lineage>
        <taxon>Eukaryota</taxon>
        <taxon>Fungi</taxon>
        <taxon>Dikarya</taxon>
        <taxon>Ascomycota</taxon>
        <taxon>Pezizomycotina</taxon>
        <taxon>Eurotiomycetes</taxon>
        <taxon>Eurotiomycetidae</taxon>
        <taxon>Eurotiales</taxon>
        <taxon>Aspergillaceae</taxon>
        <taxon>Aspergillus</taxon>
        <taxon>Aspergillus subgen. Circumdati</taxon>
    </lineage>
</organism>
<reference evidence="1 2" key="1">
    <citation type="journal article" date="2023" name="ACS Omega">
        <title>Identification of the Neoaspergillic Acid Biosynthesis Gene Cluster by Establishing an In Vitro CRISPR-Ribonucleoprotein Genetic System in Aspergillus melleus.</title>
        <authorList>
            <person name="Yuan B."/>
            <person name="Grau M.F."/>
            <person name="Murata R.M."/>
            <person name="Torok T."/>
            <person name="Venkateswaran K."/>
            <person name="Stajich J.E."/>
            <person name="Wang C.C.C."/>
        </authorList>
    </citation>
    <scope>NUCLEOTIDE SEQUENCE [LARGE SCALE GENOMIC DNA]</scope>
    <source>
        <strain evidence="1 2">IMV 1140</strain>
    </source>
</reference>
<evidence type="ECO:0000313" key="2">
    <source>
        <dbReference type="Proteomes" id="UP001177260"/>
    </source>
</evidence>
<dbReference type="EMBL" id="JAOPJF010000013">
    <property type="protein sequence ID" value="KAK1147203.1"/>
    <property type="molecule type" value="Genomic_DNA"/>
</dbReference>
<gene>
    <name evidence="1" type="ORF">N8T08_001942</name>
</gene>
<protein>
    <submittedName>
        <fullName evidence="1">Uncharacterized protein</fullName>
    </submittedName>
</protein>
<comment type="caution">
    <text evidence="1">The sequence shown here is derived from an EMBL/GenBank/DDBJ whole genome shotgun (WGS) entry which is preliminary data.</text>
</comment>
<dbReference type="Proteomes" id="UP001177260">
    <property type="component" value="Unassembled WGS sequence"/>
</dbReference>
<evidence type="ECO:0000313" key="1">
    <source>
        <dbReference type="EMBL" id="KAK1147203.1"/>
    </source>
</evidence>
<accession>A0ACC3B9M9</accession>